<evidence type="ECO:0000313" key="7">
    <source>
        <dbReference type="EMBL" id="SUC16361.1"/>
    </source>
</evidence>
<dbReference type="GO" id="GO:0003677">
    <property type="term" value="F:DNA binding"/>
    <property type="evidence" value="ECO:0007669"/>
    <property type="project" value="UniProtKB-KW"/>
</dbReference>
<dbReference type="Pfam" id="PF00717">
    <property type="entry name" value="Peptidase_S24"/>
    <property type="match status" value="1"/>
</dbReference>
<proteinExistence type="predicted"/>
<evidence type="ECO:0000256" key="1">
    <source>
        <dbReference type="ARBA" id="ARBA00022670"/>
    </source>
</evidence>
<dbReference type="Proteomes" id="UP000254331">
    <property type="component" value="Unassembled WGS sequence"/>
</dbReference>
<keyword evidence="5" id="KW-0804">Transcription</keyword>
<keyword evidence="4" id="KW-0238">DNA-binding</keyword>
<dbReference type="Gene3D" id="2.10.109.10">
    <property type="entry name" value="Umud Fragment, subunit A"/>
    <property type="match status" value="1"/>
</dbReference>
<reference evidence="7 8" key="1">
    <citation type="submission" date="2018-06" db="EMBL/GenBank/DDBJ databases">
        <authorList>
            <consortium name="Pathogen Informatics"/>
            <person name="Doyle S."/>
        </authorList>
    </citation>
    <scope>NUCLEOTIDE SEQUENCE [LARGE SCALE GENOMIC DNA]</scope>
    <source>
        <strain evidence="7 8">NCTC10376</strain>
    </source>
</reference>
<protein>
    <submittedName>
        <fullName evidence="7">Phage reprossor</fullName>
    </submittedName>
</protein>
<organism evidence="7 8">
    <name type="scientific">Proteus vulgaris</name>
    <dbReference type="NCBI Taxonomy" id="585"/>
    <lineage>
        <taxon>Bacteria</taxon>
        <taxon>Pseudomonadati</taxon>
        <taxon>Pseudomonadota</taxon>
        <taxon>Gammaproteobacteria</taxon>
        <taxon>Enterobacterales</taxon>
        <taxon>Morganellaceae</taxon>
        <taxon>Proteus</taxon>
    </lineage>
</organism>
<dbReference type="GO" id="GO:0016020">
    <property type="term" value="C:membrane"/>
    <property type="evidence" value="ECO:0007669"/>
    <property type="project" value="InterPro"/>
</dbReference>
<evidence type="ECO:0000313" key="8">
    <source>
        <dbReference type="Proteomes" id="UP000254331"/>
    </source>
</evidence>
<dbReference type="PANTHER" id="PTHR40661">
    <property type="match status" value="1"/>
</dbReference>
<evidence type="ECO:0000256" key="3">
    <source>
        <dbReference type="ARBA" id="ARBA00023015"/>
    </source>
</evidence>
<name>A0A379F9X2_PROVU</name>
<dbReference type="InterPro" id="IPR001387">
    <property type="entry name" value="Cro/C1-type_HTH"/>
</dbReference>
<dbReference type="PANTHER" id="PTHR40661:SF3">
    <property type="entry name" value="FELS-1 PROPHAGE TRANSCRIPTIONAL REGULATOR"/>
    <property type="match status" value="1"/>
</dbReference>
<evidence type="ECO:0000256" key="2">
    <source>
        <dbReference type="ARBA" id="ARBA00022801"/>
    </source>
</evidence>
<evidence type="ECO:0000259" key="6">
    <source>
        <dbReference type="Pfam" id="PF00717"/>
    </source>
</evidence>
<dbReference type="InterPro" id="IPR019756">
    <property type="entry name" value="Pept_S26A_signal_pept_1_Ser-AS"/>
</dbReference>
<dbReference type="SUPFAM" id="SSF47413">
    <property type="entry name" value="lambda repressor-like DNA-binding domains"/>
    <property type="match status" value="1"/>
</dbReference>
<dbReference type="InterPro" id="IPR039418">
    <property type="entry name" value="LexA-like"/>
</dbReference>
<dbReference type="PROSITE" id="PS00501">
    <property type="entry name" value="SPASE_I_1"/>
    <property type="match status" value="1"/>
</dbReference>
<dbReference type="InterPro" id="IPR015927">
    <property type="entry name" value="Peptidase_S24_S26A/B/C"/>
</dbReference>
<dbReference type="InterPro" id="IPR010982">
    <property type="entry name" value="Lambda_DNA-bd_dom_sf"/>
</dbReference>
<dbReference type="SUPFAM" id="SSF51306">
    <property type="entry name" value="LexA/Signal peptidase"/>
    <property type="match status" value="1"/>
</dbReference>
<keyword evidence="1" id="KW-0645">Protease</keyword>
<gene>
    <name evidence="7" type="primary">ci_1</name>
    <name evidence="7" type="ORF">NCTC10376_02259</name>
</gene>
<dbReference type="GO" id="GO:0006508">
    <property type="term" value="P:proteolysis"/>
    <property type="evidence" value="ECO:0007669"/>
    <property type="project" value="UniProtKB-KW"/>
</dbReference>
<dbReference type="AlphaFoldDB" id="A0A379F9X2"/>
<dbReference type="EMBL" id="UGTW01000001">
    <property type="protein sequence ID" value="SUC16361.1"/>
    <property type="molecule type" value="Genomic_DNA"/>
</dbReference>
<accession>A0A379F9X2</accession>
<keyword evidence="3" id="KW-0805">Transcription regulation</keyword>
<sequence>MTMTGLVDRILLMVENNKYDSFAKRLTQRMKEVNVDIRQLSEQVGVSYEMARRYTLGTAKPRDDKMELVAKTVFSTPAYLDYGVGLQTDPKKEFNKDTAIVRQIEAFASAGNGYINNPFPEVVRSIEIPQERVYELFGRSNLDGVMIINVDGDSMTPTLNPKDLLFIDTKINQFNGDGIYIFNFEDSTFIKRLQRVKGRKLAVISDNDFYPPFFIDDHEIHEVYFHGKLIRSLPMSFKQFA</sequence>
<dbReference type="CDD" id="cd00093">
    <property type="entry name" value="HTH_XRE"/>
    <property type="match status" value="1"/>
</dbReference>
<dbReference type="GO" id="GO:0004252">
    <property type="term" value="F:serine-type endopeptidase activity"/>
    <property type="evidence" value="ECO:0007669"/>
    <property type="project" value="InterPro"/>
</dbReference>
<dbReference type="CDD" id="cd06529">
    <property type="entry name" value="S24_LexA-like"/>
    <property type="match status" value="1"/>
</dbReference>
<dbReference type="InterPro" id="IPR036286">
    <property type="entry name" value="LexA/Signal_pep-like_sf"/>
</dbReference>
<evidence type="ECO:0000256" key="5">
    <source>
        <dbReference type="ARBA" id="ARBA00023163"/>
    </source>
</evidence>
<keyword evidence="2" id="KW-0378">Hydrolase</keyword>
<feature type="domain" description="Peptidase S24/S26A/S26B/S26C" evidence="6">
    <location>
        <begin position="133"/>
        <end position="229"/>
    </location>
</feature>
<dbReference type="Gene3D" id="1.10.260.40">
    <property type="entry name" value="lambda repressor-like DNA-binding domains"/>
    <property type="match status" value="1"/>
</dbReference>
<evidence type="ECO:0000256" key="4">
    <source>
        <dbReference type="ARBA" id="ARBA00023125"/>
    </source>
</evidence>